<reference evidence="7 8" key="1">
    <citation type="submission" date="2019-04" db="EMBL/GenBank/DDBJ databases">
        <authorList>
            <person name="Van Vliet M D."/>
        </authorList>
    </citation>
    <scope>NUCLEOTIDE SEQUENCE [LARGE SCALE GENOMIC DNA]</scope>
    <source>
        <strain evidence="7 8">F1</strain>
    </source>
</reference>
<dbReference type="PANTHER" id="PTHR43021">
    <property type="entry name" value="NA(+)/H(+) ANTIPORTER-RELATED"/>
    <property type="match status" value="1"/>
</dbReference>
<evidence type="ECO:0000256" key="2">
    <source>
        <dbReference type="ARBA" id="ARBA00022692"/>
    </source>
</evidence>
<feature type="transmembrane region" description="Helical" evidence="5">
    <location>
        <begin position="134"/>
        <end position="154"/>
    </location>
</feature>
<evidence type="ECO:0000259" key="6">
    <source>
        <dbReference type="Pfam" id="PF00999"/>
    </source>
</evidence>
<name>A0A6C2U8Y3_PONDE</name>
<feature type="transmembrane region" description="Helical" evidence="5">
    <location>
        <begin position="354"/>
        <end position="378"/>
    </location>
</feature>
<protein>
    <recommendedName>
        <fullName evidence="6">Cation/H+ exchanger transmembrane domain-containing protein</fullName>
    </recommendedName>
</protein>
<feature type="transmembrane region" description="Helical" evidence="5">
    <location>
        <begin position="12"/>
        <end position="33"/>
    </location>
</feature>
<feature type="transmembrane region" description="Helical" evidence="5">
    <location>
        <begin position="45"/>
        <end position="63"/>
    </location>
</feature>
<feature type="transmembrane region" description="Helical" evidence="5">
    <location>
        <begin position="106"/>
        <end position="128"/>
    </location>
</feature>
<feature type="transmembrane region" description="Helical" evidence="5">
    <location>
        <begin position="75"/>
        <end position="94"/>
    </location>
</feature>
<dbReference type="InterPro" id="IPR006153">
    <property type="entry name" value="Cation/H_exchanger_TM"/>
</dbReference>
<accession>A0A6C2U8Y3</accession>
<evidence type="ECO:0000256" key="3">
    <source>
        <dbReference type="ARBA" id="ARBA00022989"/>
    </source>
</evidence>
<keyword evidence="8" id="KW-1185">Reference proteome</keyword>
<feature type="transmembrane region" description="Helical" evidence="5">
    <location>
        <begin position="398"/>
        <end position="421"/>
    </location>
</feature>
<evidence type="ECO:0000256" key="4">
    <source>
        <dbReference type="ARBA" id="ARBA00023136"/>
    </source>
</evidence>
<feature type="transmembrane region" description="Helical" evidence="5">
    <location>
        <begin position="216"/>
        <end position="237"/>
    </location>
</feature>
<dbReference type="PANTHER" id="PTHR43021:SF2">
    <property type="entry name" value="CATION_H+ EXCHANGER DOMAIN-CONTAINING PROTEIN"/>
    <property type="match status" value="1"/>
</dbReference>
<evidence type="ECO:0000256" key="5">
    <source>
        <dbReference type="SAM" id="Phobius"/>
    </source>
</evidence>
<keyword evidence="3 5" id="KW-1133">Transmembrane helix</keyword>
<feature type="transmembrane region" description="Helical" evidence="5">
    <location>
        <begin position="244"/>
        <end position="277"/>
    </location>
</feature>
<organism evidence="7 8">
    <name type="scientific">Pontiella desulfatans</name>
    <dbReference type="NCBI Taxonomy" id="2750659"/>
    <lineage>
        <taxon>Bacteria</taxon>
        <taxon>Pseudomonadati</taxon>
        <taxon>Kiritimatiellota</taxon>
        <taxon>Kiritimatiellia</taxon>
        <taxon>Kiritimatiellales</taxon>
        <taxon>Pontiellaceae</taxon>
        <taxon>Pontiella</taxon>
    </lineage>
</organism>
<dbReference type="RefSeq" id="WP_136081523.1">
    <property type="nucleotide sequence ID" value="NZ_CAAHFG010000003.1"/>
</dbReference>
<feature type="transmembrane region" description="Helical" evidence="5">
    <location>
        <begin position="297"/>
        <end position="329"/>
    </location>
</feature>
<feature type="transmembrane region" description="Helical" evidence="5">
    <location>
        <begin position="166"/>
        <end position="188"/>
    </location>
</feature>
<sequence>MSAPALEHAAEASAGMPQLFTLVGIMLIVCFYAGKLIKKTSLPSLIGYMLVGALFGPSFKKYGMELFTEPVLESLAFVTQVALGFVAFSIGSELSMKSLKRLGHGIVWIIFAESFTAFFVVTGLIYAVTRDLPMALIFGSMAPASAPAGTVAIIQEYKASGSLTQALYAVVGFDDGLAIIIFGFAAAISKSLLLAETPGHVSEGFFQMLKAPTIEIILSIGVGTVLGFVLAQLVRFVKNSRDMLIVVFGLITLGTGLSMLWHLSLILTNMVIGFVLINTRRESLVHKVTAPLLEIMPLTFVLFFCLAGAHLQVSALPSLGLIGIVYILGRSGGLIGGARLGAIFGHVEDKIKKYVGLGILSQAGVAIGLSLIVGAEFAGLGAIGENGIAHGNMIGTKVITTITATCIVFEIIGPILAKYALGKAGELGKATR</sequence>
<dbReference type="GO" id="GO:1902600">
    <property type="term" value="P:proton transmembrane transport"/>
    <property type="evidence" value="ECO:0007669"/>
    <property type="project" value="InterPro"/>
</dbReference>
<dbReference type="AlphaFoldDB" id="A0A6C2U8Y3"/>
<evidence type="ECO:0000313" key="8">
    <source>
        <dbReference type="Proteomes" id="UP000366872"/>
    </source>
</evidence>
<dbReference type="GO" id="GO:0015297">
    <property type="term" value="F:antiporter activity"/>
    <property type="evidence" value="ECO:0007669"/>
    <property type="project" value="InterPro"/>
</dbReference>
<keyword evidence="4 5" id="KW-0472">Membrane</keyword>
<dbReference type="Proteomes" id="UP000366872">
    <property type="component" value="Unassembled WGS sequence"/>
</dbReference>
<comment type="subcellular location">
    <subcellularLocation>
        <location evidence="1">Membrane</location>
        <topology evidence="1">Multi-pass membrane protein</topology>
    </subcellularLocation>
</comment>
<dbReference type="GO" id="GO:0016020">
    <property type="term" value="C:membrane"/>
    <property type="evidence" value="ECO:0007669"/>
    <property type="project" value="UniProtKB-SubCell"/>
</dbReference>
<gene>
    <name evidence="7" type="ORF">PDESU_04550</name>
</gene>
<keyword evidence="2 5" id="KW-0812">Transmembrane</keyword>
<dbReference type="InterPro" id="IPR038770">
    <property type="entry name" value="Na+/solute_symporter_sf"/>
</dbReference>
<evidence type="ECO:0000256" key="1">
    <source>
        <dbReference type="ARBA" id="ARBA00004141"/>
    </source>
</evidence>
<dbReference type="EMBL" id="CAAHFG010000003">
    <property type="protein sequence ID" value="VGO15961.1"/>
    <property type="molecule type" value="Genomic_DNA"/>
</dbReference>
<proteinExistence type="predicted"/>
<feature type="domain" description="Cation/H+ exchanger transmembrane" evidence="6">
    <location>
        <begin position="28"/>
        <end position="412"/>
    </location>
</feature>
<dbReference type="Gene3D" id="1.20.1530.20">
    <property type="match status" value="1"/>
</dbReference>
<dbReference type="Pfam" id="PF00999">
    <property type="entry name" value="Na_H_Exchanger"/>
    <property type="match status" value="1"/>
</dbReference>
<evidence type="ECO:0000313" key="7">
    <source>
        <dbReference type="EMBL" id="VGO15961.1"/>
    </source>
</evidence>